<evidence type="ECO:0000313" key="3">
    <source>
        <dbReference type="Proteomes" id="UP001054945"/>
    </source>
</evidence>
<accession>A0AAV4P673</accession>
<feature type="region of interest" description="Disordered" evidence="1">
    <location>
        <begin position="1"/>
        <end position="43"/>
    </location>
</feature>
<feature type="non-terminal residue" evidence="2">
    <location>
        <position position="1"/>
    </location>
</feature>
<proteinExistence type="predicted"/>
<dbReference type="EMBL" id="BPLR01021588">
    <property type="protein sequence ID" value="GIX91518.1"/>
    <property type="molecule type" value="Genomic_DNA"/>
</dbReference>
<name>A0AAV4P673_CAEEX</name>
<dbReference type="AlphaFoldDB" id="A0AAV4P673"/>
<keyword evidence="3" id="KW-1185">Reference proteome</keyword>
<evidence type="ECO:0000256" key="1">
    <source>
        <dbReference type="SAM" id="MobiDB-lite"/>
    </source>
</evidence>
<reference evidence="2 3" key="1">
    <citation type="submission" date="2021-06" db="EMBL/GenBank/DDBJ databases">
        <title>Caerostris extrusa draft genome.</title>
        <authorList>
            <person name="Kono N."/>
            <person name="Arakawa K."/>
        </authorList>
    </citation>
    <scope>NUCLEOTIDE SEQUENCE [LARGE SCALE GENOMIC DNA]</scope>
</reference>
<evidence type="ECO:0000313" key="2">
    <source>
        <dbReference type="EMBL" id="GIX91518.1"/>
    </source>
</evidence>
<dbReference type="Proteomes" id="UP001054945">
    <property type="component" value="Unassembled WGS sequence"/>
</dbReference>
<organism evidence="2 3">
    <name type="scientific">Caerostris extrusa</name>
    <name type="common">Bark spider</name>
    <name type="synonym">Caerostris bankana</name>
    <dbReference type="NCBI Taxonomy" id="172846"/>
    <lineage>
        <taxon>Eukaryota</taxon>
        <taxon>Metazoa</taxon>
        <taxon>Ecdysozoa</taxon>
        <taxon>Arthropoda</taxon>
        <taxon>Chelicerata</taxon>
        <taxon>Arachnida</taxon>
        <taxon>Araneae</taxon>
        <taxon>Araneomorphae</taxon>
        <taxon>Entelegynae</taxon>
        <taxon>Araneoidea</taxon>
        <taxon>Araneidae</taxon>
        <taxon>Caerostris</taxon>
    </lineage>
</organism>
<comment type="caution">
    <text evidence="2">The sequence shown here is derived from an EMBL/GenBank/DDBJ whole genome shotgun (WGS) entry which is preliminary data.</text>
</comment>
<gene>
    <name evidence="2" type="ORF">CEXT_755241</name>
</gene>
<protein>
    <submittedName>
        <fullName evidence="2">Uncharacterized protein</fullName>
    </submittedName>
</protein>
<sequence length="43" mass="4586">LEVENSQHLKTCKGRGVEEEGMSSNERGGRASKAGKVQQGLLS</sequence>